<comment type="caution">
    <text evidence="2">The sequence shown here is derived from an EMBL/GenBank/DDBJ whole genome shotgun (WGS) entry which is preliminary data.</text>
</comment>
<keyword evidence="1" id="KW-0812">Transmembrane</keyword>
<dbReference type="EMBL" id="BTGD01000025">
    <property type="protein sequence ID" value="GMM58715.1"/>
    <property type="molecule type" value="Genomic_DNA"/>
</dbReference>
<evidence type="ECO:0000313" key="2">
    <source>
        <dbReference type="EMBL" id="GMM58715.1"/>
    </source>
</evidence>
<dbReference type="AlphaFoldDB" id="A0AAV5S4V7"/>
<keyword evidence="1" id="KW-1133">Transmembrane helix</keyword>
<protein>
    <submittedName>
        <fullName evidence="2">Uncharacterized protein</fullName>
    </submittedName>
</protein>
<evidence type="ECO:0000313" key="3">
    <source>
        <dbReference type="Proteomes" id="UP001377567"/>
    </source>
</evidence>
<sequence length="95" mass="11120">MGSEFQKIDFNEKEMDTMFNNSTNIFSVSETIDTVFWCQILASSSAEEILLRLCSWMGHTLITILILYYQYQLTLIIELFLLNVCYIWEMKTAGI</sequence>
<name>A0AAV5S4V7_MAUHU</name>
<feature type="transmembrane region" description="Helical" evidence="1">
    <location>
        <begin position="49"/>
        <end position="71"/>
    </location>
</feature>
<reference evidence="2 3" key="1">
    <citation type="journal article" date="2023" name="Elife">
        <title>Identification of key yeast species and microbe-microbe interactions impacting larval growth of Drosophila in the wild.</title>
        <authorList>
            <person name="Mure A."/>
            <person name="Sugiura Y."/>
            <person name="Maeda R."/>
            <person name="Honda K."/>
            <person name="Sakurai N."/>
            <person name="Takahashi Y."/>
            <person name="Watada M."/>
            <person name="Katoh T."/>
            <person name="Gotoh A."/>
            <person name="Gotoh Y."/>
            <person name="Taniguchi I."/>
            <person name="Nakamura K."/>
            <person name="Hayashi T."/>
            <person name="Katayama T."/>
            <person name="Uemura T."/>
            <person name="Hattori Y."/>
        </authorList>
    </citation>
    <scope>NUCLEOTIDE SEQUENCE [LARGE SCALE GENOMIC DNA]</scope>
    <source>
        <strain evidence="2 3">KH-74</strain>
    </source>
</reference>
<organism evidence="2 3">
    <name type="scientific">Maudiozyma humilis</name>
    <name type="common">Sour dough yeast</name>
    <name type="synonym">Kazachstania humilis</name>
    <dbReference type="NCBI Taxonomy" id="51915"/>
    <lineage>
        <taxon>Eukaryota</taxon>
        <taxon>Fungi</taxon>
        <taxon>Dikarya</taxon>
        <taxon>Ascomycota</taxon>
        <taxon>Saccharomycotina</taxon>
        <taxon>Saccharomycetes</taxon>
        <taxon>Saccharomycetales</taxon>
        <taxon>Saccharomycetaceae</taxon>
        <taxon>Maudiozyma</taxon>
    </lineage>
</organism>
<keyword evidence="1" id="KW-0472">Membrane</keyword>
<proteinExistence type="predicted"/>
<dbReference type="Proteomes" id="UP001377567">
    <property type="component" value="Unassembled WGS sequence"/>
</dbReference>
<keyword evidence="3" id="KW-1185">Reference proteome</keyword>
<accession>A0AAV5S4V7</accession>
<evidence type="ECO:0000256" key="1">
    <source>
        <dbReference type="SAM" id="Phobius"/>
    </source>
</evidence>
<gene>
    <name evidence="2" type="ORF">DAKH74_053320</name>
</gene>